<dbReference type="Proteomes" id="UP000198988">
    <property type="component" value="Unassembled WGS sequence"/>
</dbReference>
<name>A0A1H6LYD9_9GAMM</name>
<accession>A0A1H6LYD9</accession>
<organism evidence="1 2">
    <name type="scientific">Bathymodiolus azoricus thioautotrophic gill symbiont</name>
    <dbReference type="NCBI Taxonomy" id="235205"/>
    <lineage>
        <taxon>Bacteria</taxon>
        <taxon>Pseudomonadati</taxon>
        <taxon>Pseudomonadota</taxon>
        <taxon>Gammaproteobacteria</taxon>
        <taxon>sulfur-oxidizing symbionts</taxon>
    </lineage>
</organism>
<sequence>MEVLHLWVEFANLIKSGIYRHKKVYFYWLSEFLKPIF</sequence>
<evidence type="ECO:0000313" key="1">
    <source>
        <dbReference type="EMBL" id="SEH90098.1"/>
    </source>
</evidence>
<dbReference type="AlphaFoldDB" id="A0A1H6LYD9"/>
<protein>
    <submittedName>
        <fullName evidence="1">Uncharacterized protein</fullName>
    </submittedName>
</protein>
<evidence type="ECO:0000313" key="2">
    <source>
        <dbReference type="Proteomes" id="UP000198988"/>
    </source>
</evidence>
<reference evidence="2" key="1">
    <citation type="submission" date="2016-06" db="EMBL/GenBank/DDBJ databases">
        <authorList>
            <person name="Petersen J."/>
            <person name="Sayavedra L."/>
        </authorList>
    </citation>
    <scope>NUCLEOTIDE SEQUENCE [LARGE SCALE GENOMIC DNA]</scope>
    <source>
        <strain evidence="2">BazSymA</strain>
    </source>
</reference>
<proteinExistence type="predicted"/>
<gene>
    <name evidence="1" type="ORF">BAZSYMA_ACONTIG29723_1</name>
</gene>
<dbReference type="EMBL" id="CDSC02000303">
    <property type="protein sequence ID" value="SEH90098.1"/>
    <property type="molecule type" value="Genomic_DNA"/>
</dbReference>